<dbReference type="EMBL" id="ML996690">
    <property type="protein sequence ID" value="KAF2403117.1"/>
    <property type="molecule type" value="Genomic_DNA"/>
</dbReference>
<evidence type="ECO:0000313" key="2">
    <source>
        <dbReference type="Proteomes" id="UP000799640"/>
    </source>
</evidence>
<keyword evidence="2" id="KW-1185">Reference proteome</keyword>
<organism evidence="1 2">
    <name type="scientific">Trichodelitschia bisporula</name>
    <dbReference type="NCBI Taxonomy" id="703511"/>
    <lineage>
        <taxon>Eukaryota</taxon>
        <taxon>Fungi</taxon>
        <taxon>Dikarya</taxon>
        <taxon>Ascomycota</taxon>
        <taxon>Pezizomycotina</taxon>
        <taxon>Dothideomycetes</taxon>
        <taxon>Dothideomycetes incertae sedis</taxon>
        <taxon>Phaeotrichales</taxon>
        <taxon>Phaeotrichaceae</taxon>
        <taxon>Trichodelitschia</taxon>
    </lineage>
</organism>
<dbReference type="Proteomes" id="UP000799640">
    <property type="component" value="Unassembled WGS sequence"/>
</dbReference>
<proteinExistence type="predicted"/>
<sequence length="166" mass="18200">MAVGAVKLRGFSALAVREGEGGRSCLRDFAVTQLEIGTRWKDIGSPGRCKFRFPHSRPRLFSRLLGEVWFGLCGSVVANLRTRTRLISGSRFPFPSTAIADEVVALSSWTAINSGLRSLSRPRGRTFGGLVYHFAASGDDAGSIVPSSSTHRRSFLVRFCSRPRPR</sequence>
<reference evidence="1" key="1">
    <citation type="journal article" date="2020" name="Stud. Mycol.">
        <title>101 Dothideomycetes genomes: a test case for predicting lifestyles and emergence of pathogens.</title>
        <authorList>
            <person name="Haridas S."/>
            <person name="Albert R."/>
            <person name="Binder M."/>
            <person name="Bloem J."/>
            <person name="Labutti K."/>
            <person name="Salamov A."/>
            <person name="Andreopoulos B."/>
            <person name="Baker S."/>
            <person name="Barry K."/>
            <person name="Bills G."/>
            <person name="Bluhm B."/>
            <person name="Cannon C."/>
            <person name="Castanera R."/>
            <person name="Culley D."/>
            <person name="Daum C."/>
            <person name="Ezra D."/>
            <person name="Gonzalez J."/>
            <person name="Henrissat B."/>
            <person name="Kuo A."/>
            <person name="Liang C."/>
            <person name="Lipzen A."/>
            <person name="Lutzoni F."/>
            <person name="Magnuson J."/>
            <person name="Mondo S."/>
            <person name="Nolan M."/>
            <person name="Ohm R."/>
            <person name="Pangilinan J."/>
            <person name="Park H.-J."/>
            <person name="Ramirez L."/>
            <person name="Alfaro M."/>
            <person name="Sun H."/>
            <person name="Tritt A."/>
            <person name="Yoshinaga Y."/>
            <person name="Zwiers L.-H."/>
            <person name="Turgeon B."/>
            <person name="Goodwin S."/>
            <person name="Spatafora J."/>
            <person name="Crous P."/>
            <person name="Grigoriev I."/>
        </authorList>
    </citation>
    <scope>NUCLEOTIDE SEQUENCE</scope>
    <source>
        <strain evidence="1">CBS 262.69</strain>
    </source>
</reference>
<protein>
    <submittedName>
        <fullName evidence="1">Uncharacterized protein</fullName>
    </submittedName>
</protein>
<gene>
    <name evidence="1" type="ORF">EJ06DRAFT_320644</name>
</gene>
<dbReference type="AlphaFoldDB" id="A0A6G1I4Y5"/>
<name>A0A6G1I4Y5_9PEZI</name>
<evidence type="ECO:0000313" key="1">
    <source>
        <dbReference type="EMBL" id="KAF2403117.1"/>
    </source>
</evidence>
<accession>A0A6G1I4Y5</accession>